<dbReference type="InterPro" id="IPR011990">
    <property type="entry name" value="TPR-like_helical_dom_sf"/>
</dbReference>
<evidence type="ECO:0000313" key="3">
    <source>
        <dbReference type="Proteomes" id="UP000269539"/>
    </source>
</evidence>
<dbReference type="Pfam" id="PF13374">
    <property type="entry name" value="TPR_10"/>
    <property type="match status" value="5"/>
</dbReference>
<organism evidence="2 3">
    <name type="scientific">Hortaea werneckii</name>
    <name type="common">Black yeast</name>
    <name type="synonym">Cladosporium werneckii</name>
    <dbReference type="NCBI Taxonomy" id="91943"/>
    <lineage>
        <taxon>Eukaryota</taxon>
        <taxon>Fungi</taxon>
        <taxon>Dikarya</taxon>
        <taxon>Ascomycota</taxon>
        <taxon>Pezizomycotina</taxon>
        <taxon>Dothideomycetes</taxon>
        <taxon>Dothideomycetidae</taxon>
        <taxon>Mycosphaerellales</taxon>
        <taxon>Teratosphaeriaceae</taxon>
        <taxon>Hortaea</taxon>
    </lineage>
</organism>
<dbReference type="Gene3D" id="1.25.40.10">
    <property type="entry name" value="Tetratricopeptide repeat domain"/>
    <property type="match status" value="2"/>
</dbReference>
<dbReference type="EMBL" id="QWIO01001959">
    <property type="protein sequence ID" value="RMY64284.1"/>
    <property type="molecule type" value="Genomic_DNA"/>
</dbReference>
<dbReference type="AlphaFoldDB" id="A0A3M7DJA3"/>
<dbReference type="SUPFAM" id="SSF52540">
    <property type="entry name" value="P-loop containing nucleoside triphosphate hydrolases"/>
    <property type="match status" value="1"/>
</dbReference>
<gene>
    <name evidence="2" type="ORF">D0864_12398</name>
</gene>
<name>A0A3M7DJA3_HORWE</name>
<reference evidence="2 3" key="1">
    <citation type="journal article" date="2018" name="BMC Genomics">
        <title>Genomic evidence for intraspecific hybridization in a clonal and extremely halotolerant yeast.</title>
        <authorList>
            <person name="Gostincar C."/>
            <person name="Stajich J.E."/>
            <person name="Zupancic J."/>
            <person name="Zalar P."/>
            <person name="Gunde-Cimerman N."/>
        </authorList>
    </citation>
    <scope>NUCLEOTIDE SEQUENCE [LARGE SCALE GENOMIC DNA]</scope>
    <source>
        <strain evidence="2 3">EXF-10513</strain>
    </source>
</reference>
<dbReference type="PRINTS" id="PR00381">
    <property type="entry name" value="KINESINLIGHT"/>
</dbReference>
<sequence>MTVARTEMAFGDKHRGFQLGQNFGQVHIAPERPETPPQRSSNVPFRRDPHFVERPTLTEQIRMKLCVPAGRVALAGLGGVGKSQLAIEYARRLRQESPQTWVLWLHASNAARFEQSVRDVADQLKLYGRKDPKADLLSLLRIFLRDESKGRWLVMLDNADDAGFLLEPPARPDRAPVAPRRVDYIPTSDHGSVMVTTRSTKEALRLVYESETVEVLPMSVAEAGLLLEKKLGQAGKDNERLVQALGCMPLAITQAAAYIRERAPRCSVEDYCEALERSRVSRTSLLRREVPVPNRDAETNNSVLITWQTSFEHIYAARRSAAELLSLMSCCDRLAIPKRLVRATEGATVEADDGASGFEDDIVALRSFSFISPTADAQAWEMHRLVQDATQVWLEGQNRIQEVRNRFVHCLYVTVPTGNTECRTLFPHMKGAMEQRPTGRSALLEWATVMYRAAWYAMDQGGLVDAMSMALCAITARLEQLGDEHEDTLASEGLAGATLGIQGRWGDAEELQVKVKGTMVRILGPEHPSTLTSMANLAATYMNQGRWGDAKELQVKVMEARVRVLGVEHPSTLTSMANLAATYMNQGRWGDAEELQVKVMETSVRVLGAEHSVTLTSMNNLALTYMNQGRWGDAEELQVKVMGTMVRILGPEHSVTLTSMANLAATYMNQGRWGDAEEVQVKVMGTMVRILGPEHPVTLTSMANLAATYRTQGRWSEAEELQVEVMDTRVRILGPEHPVTLTSMANLASIYRNQERWGGAGKHLRMAVDGSRRTLGAHHPKTRALESTLAQLMRQRAESLGKLNEDQAVLHDRDVSEGEIQQTSGRKWCQKLGL</sequence>
<dbReference type="InterPro" id="IPR027417">
    <property type="entry name" value="P-loop_NTPase"/>
</dbReference>
<dbReference type="SUPFAM" id="SSF48452">
    <property type="entry name" value="TPR-like"/>
    <property type="match status" value="3"/>
</dbReference>
<proteinExistence type="predicted"/>
<evidence type="ECO:0008006" key="4">
    <source>
        <dbReference type="Google" id="ProtNLM"/>
    </source>
</evidence>
<accession>A0A3M7DJA3</accession>
<feature type="region of interest" description="Disordered" evidence="1">
    <location>
        <begin position="28"/>
        <end position="48"/>
    </location>
</feature>
<dbReference type="PANTHER" id="PTHR46082">
    <property type="entry name" value="ATP/GTP-BINDING PROTEIN-RELATED"/>
    <property type="match status" value="1"/>
</dbReference>
<dbReference type="Pfam" id="PF13424">
    <property type="entry name" value="TPR_12"/>
    <property type="match status" value="1"/>
</dbReference>
<evidence type="ECO:0000313" key="2">
    <source>
        <dbReference type="EMBL" id="RMY64284.1"/>
    </source>
</evidence>
<dbReference type="InterPro" id="IPR053137">
    <property type="entry name" value="NLR-like"/>
</dbReference>
<comment type="caution">
    <text evidence="2">The sequence shown here is derived from an EMBL/GenBank/DDBJ whole genome shotgun (WGS) entry which is preliminary data.</text>
</comment>
<dbReference type="PANTHER" id="PTHR46082:SF6">
    <property type="entry name" value="AAA+ ATPASE DOMAIN-CONTAINING PROTEIN-RELATED"/>
    <property type="match status" value="1"/>
</dbReference>
<dbReference type="Gene3D" id="3.40.50.300">
    <property type="entry name" value="P-loop containing nucleotide triphosphate hydrolases"/>
    <property type="match status" value="1"/>
</dbReference>
<protein>
    <recommendedName>
        <fullName evidence="4">NB-ARC domain-containing protein</fullName>
    </recommendedName>
</protein>
<evidence type="ECO:0000256" key="1">
    <source>
        <dbReference type="SAM" id="MobiDB-lite"/>
    </source>
</evidence>
<dbReference type="Proteomes" id="UP000269539">
    <property type="component" value="Unassembled WGS sequence"/>
</dbReference>